<name>A0A0A9WZV8_LYGHE</name>
<dbReference type="Gene3D" id="2.40.70.10">
    <property type="entry name" value="Acid Proteases"/>
    <property type="match status" value="1"/>
</dbReference>
<dbReference type="AlphaFoldDB" id="A0A0A9WZV8"/>
<feature type="domain" description="CCHC-type" evidence="2">
    <location>
        <begin position="400"/>
        <end position="416"/>
    </location>
</feature>
<feature type="compositionally biased region" description="Basic and acidic residues" evidence="1">
    <location>
        <begin position="373"/>
        <end position="392"/>
    </location>
</feature>
<feature type="compositionally biased region" description="Polar residues" evidence="1">
    <location>
        <begin position="42"/>
        <end position="58"/>
    </location>
</feature>
<dbReference type="Pfam" id="PF03564">
    <property type="entry name" value="DUF1759"/>
    <property type="match status" value="1"/>
</dbReference>
<reference evidence="3" key="2">
    <citation type="submission" date="2014-07" db="EMBL/GenBank/DDBJ databases">
        <authorList>
            <person name="Hull J."/>
        </authorList>
    </citation>
    <scope>NUCLEOTIDE SEQUENCE</scope>
</reference>
<dbReference type="InterPro" id="IPR001878">
    <property type="entry name" value="Znf_CCHC"/>
</dbReference>
<feature type="domain" description="CCHC-type" evidence="2">
    <location>
        <begin position="434"/>
        <end position="450"/>
    </location>
</feature>
<feature type="region of interest" description="Disordered" evidence="1">
    <location>
        <begin position="34"/>
        <end position="59"/>
    </location>
</feature>
<evidence type="ECO:0000259" key="2">
    <source>
        <dbReference type="SMART" id="SM00343"/>
    </source>
</evidence>
<gene>
    <name evidence="3" type="ORF">CM83_16111</name>
</gene>
<sequence>MATNPSEDPMGGGDRRMLSLRNRSVAILTARDRVVEADRQSKTSSRTSERLSSNTGSTLRRRDVEELRAELEDKERRLRALELASAKSSLASRSRASASRNSEASNVSSNRRVTSWVEESRRNLNMNASGCRNISNHCGSDRIDAYRQPFNQGNNDAHTRPPRPCGGNEVSVDELKGWIARKNTTFELPTFDGDPAQWPLFISMYRQSTESGRYSDDENLVRLQKALKGNAREHVGPLLFLPGGLGRVIDRLQRRFGRPDAIAREVMAKLEHLRSMGENGLRGLDEMAAVVDNAVTTVALVGRAEYLYNPVILNILVSKLNVFLKLQWGEQVARLGDGPVSLERFNDWLQDKVEAMGNAGAWDVAVQNSQTDETSRQETEKAKSALKDDGKTRPHPVVTKCLKCKVPSHVLKDCRKFAQMEDEDRFQWAREKEICFGCLQKGHRGYACKARVSCKVCKKHHNTLLHPKNTQTVGSLQEFDRSVNGGKDDGDAGEEATSEVDETTAVSISKARRLLLRIVPVKLHGPQKTVETYAFLDSGSTVTMIQEDMAKELGIRGEKQPLKVRWTDDTVREESESQVVSFKISGIKENATTFQVYNARTIHQLNLPQQTVNPVLLGQSFDHLKDLEISAYKDAKPTILLGEDNWALAMPLKVVHRSWDGPVATKTRLGWILHGKVPIHLKETVVDEEELQLTVWTDTDNDGSTGQLDGEGLFAEGGDPPPPSERIFNRRDEEMTVGEGQGIRQPINETIRSRRGNKNLEESKDERVSKRELLRDEVAPQLLLKREVEKLCDAELEWLGKPPAGAVNEELAHLRKQKPFPAQGRRAKLYPSAGWDGRGRDTAPIPKHVRRINRRGQNTYEGNWRYRRWTWKAAEGQKPQAIYPRGWWSRENANPTQQGKDGQGHPADVEHGHGIF</sequence>
<dbReference type="PANTHER" id="PTHR47331:SF4">
    <property type="entry name" value="PEPTIDASE S1 DOMAIN-CONTAINING PROTEIN"/>
    <property type="match status" value="1"/>
</dbReference>
<feature type="compositionally biased region" description="Polar residues" evidence="1">
    <location>
        <begin position="891"/>
        <end position="900"/>
    </location>
</feature>
<feature type="region of interest" description="Disordered" evidence="1">
    <location>
        <begin position="480"/>
        <end position="503"/>
    </location>
</feature>
<evidence type="ECO:0000313" key="3">
    <source>
        <dbReference type="EMBL" id="JAG13274.1"/>
    </source>
</evidence>
<dbReference type="InterPro" id="IPR021109">
    <property type="entry name" value="Peptidase_aspartic_dom_sf"/>
</dbReference>
<feature type="region of interest" description="Disordered" evidence="1">
    <location>
        <begin position="85"/>
        <end position="111"/>
    </location>
</feature>
<accession>A0A0A9WZV8</accession>
<feature type="compositionally biased region" description="Acidic residues" evidence="1">
    <location>
        <begin position="491"/>
        <end position="502"/>
    </location>
</feature>
<dbReference type="CDD" id="cd00303">
    <property type="entry name" value="retropepsin_like"/>
    <property type="match status" value="1"/>
</dbReference>
<dbReference type="SMART" id="SM00343">
    <property type="entry name" value="ZnF_C2HC"/>
    <property type="match status" value="2"/>
</dbReference>
<feature type="region of interest" description="Disordered" evidence="1">
    <location>
        <begin position="368"/>
        <end position="393"/>
    </location>
</feature>
<dbReference type="Pfam" id="PF13650">
    <property type="entry name" value="Asp_protease_2"/>
    <property type="match status" value="1"/>
</dbReference>
<feature type="compositionally biased region" description="Basic and acidic residues" evidence="1">
    <location>
        <begin position="480"/>
        <end position="490"/>
    </location>
</feature>
<reference evidence="3" key="1">
    <citation type="journal article" date="2014" name="PLoS ONE">
        <title>Transcriptome-Based Identification of ABC Transporters in the Western Tarnished Plant Bug Lygus hesperus.</title>
        <authorList>
            <person name="Hull J.J."/>
            <person name="Chaney K."/>
            <person name="Geib S.M."/>
            <person name="Fabrick J.A."/>
            <person name="Brent C.S."/>
            <person name="Walsh D."/>
            <person name="Lavine L.C."/>
        </authorList>
    </citation>
    <scope>NUCLEOTIDE SEQUENCE</scope>
</reference>
<proteinExistence type="predicted"/>
<feature type="region of interest" description="Disordered" evidence="1">
    <location>
        <begin position="888"/>
        <end position="916"/>
    </location>
</feature>
<dbReference type="EMBL" id="GBHO01030330">
    <property type="protein sequence ID" value="JAG13274.1"/>
    <property type="molecule type" value="Transcribed_RNA"/>
</dbReference>
<dbReference type="GO" id="GO:0008270">
    <property type="term" value="F:zinc ion binding"/>
    <property type="evidence" value="ECO:0007669"/>
    <property type="project" value="InterPro"/>
</dbReference>
<protein>
    <recommendedName>
        <fullName evidence="2">CCHC-type domain-containing protein</fullName>
    </recommendedName>
</protein>
<dbReference type="GO" id="GO:0003676">
    <property type="term" value="F:nucleic acid binding"/>
    <property type="evidence" value="ECO:0007669"/>
    <property type="project" value="InterPro"/>
</dbReference>
<dbReference type="PANTHER" id="PTHR47331">
    <property type="entry name" value="PHD-TYPE DOMAIN-CONTAINING PROTEIN"/>
    <property type="match status" value="1"/>
</dbReference>
<dbReference type="InterPro" id="IPR005312">
    <property type="entry name" value="DUF1759"/>
</dbReference>
<organism evidence="3">
    <name type="scientific">Lygus hesperus</name>
    <name type="common">Western plant bug</name>
    <dbReference type="NCBI Taxonomy" id="30085"/>
    <lineage>
        <taxon>Eukaryota</taxon>
        <taxon>Metazoa</taxon>
        <taxon>Ecdysozoa</taxon>
        <taxon>Arthropoda</taxon>
        <taxon>Hexapoda</taxon>
        <taxon>Insecta</taxon>
        <taxon>Pterygota</taxon>
        <taxon>Neoptera</taxon>
        <taxon>Paraneoptera</taxon>
        <taxon>Hemiptera</taxon>
        <taxon>Heteroptera</taxon>
        <taxon>Panheteroptera</taxon>
        <taxon>Cimicomorpha</taxon>
        <taxon>Miridae</taxon>
        <taxon>Mirini</taxon>
        <taxon>Lygus</taxon>
    </lineage>
</organism>
<feature type="compositionally biased region" description="Basic and acidic residues" evidence="1">
    <location>
        <begin position="907"/>
        <end position="916"/>
    </location>
</feature>
<evidence type="ECO:0000256" key="1">
    <source>
        <dbReference type="SAM" id="MobiDB-lite"/>
    </source>
</evidence>
<feature type="region of interest" description="Disordered" evidence="1">
    <location>
        <begin position="822"/>
        <end position="844"/>
    </location>
</feature>